<proteinExistence type="predicted"/>
<accession>A0A085MND4</accession>
<sequence length="100" mass="11356">MIQQNVEGGVVCQRFLPSKKPAGMRATGQCFKAFKRNSQQSSHLDTAISALMTNQCLRKTFHLAGRKSPDQIISFFNERVSKAFWLTANYKAPREGKYEQ</sequence>
<evidence type="ECO:0000313" key="1">
    <source>
        <dbReference type="EMBL" id="KFD58730.1"/>
    </source>
</evidence>
<evidence type="ECO:0000313" key="2">
    <source>
        <dbReference type="Proteomes" id="UP000030764"/>
    </source>
</evidence>
<dbReference type="Proteomes" id="UP000030764">
    <property type="component" value="Unassembled WGS sequence"/>
</dbReference>
<name>A0A085MND4_9BILA</name>
<protein>
    <submittedName>
        <fullName evidence="1">Uncharacterized protein</fullName>
    </submittedName>
</protein>
<dbReference type="AlphaFoldDB" id="A0A085MND4"/>
<reference evidence="1 2" key="1">
    <citation type="journal article" date="2014" name="Nat. Genet.">
        <title>Genome and transcriptome of the porcine whipworm Trichuris suis.</title>
        <authorList>
            <person name="Jex A.R."/>
            <person name="Nejsum P."/>
            <person name="Schwarz E.M."/>
            <person name="Hu L."/>
            <person name="Young N.D."/>
            <person name="Hall R.S."/>
            <person name="Korhonen P.K."/>
            <person name="Liao S."/>
            <person name="Thamsborg S."/>
            <person name="Xia J."/>
            <person name="Xu P."/>
            <person name="Wang S."/>
            <person name="Scheerlinck J.P."/>
            <person name="Hofmann A."/>
            <person name="Sternberg P.W."/>
            <person name="Wang J."/>
            <person name="Gasser R.B."/>
        </authorList>
    </citation>
    <scope>NUCLEOTIDE SEQUENCE [LARGE SCALE GENOMIC DNA]</scope>
    <source>
        <strain evidence="1">DCEP-RM93M</strain>
    </source>
</reference>
<dbReference type="EMBL" id="KL363183">
    <property type="protein sequence ID" value="KFD58730.1"/>
    <property type="molecule type" value="Genomic_DNA"/>
</dbReference>
<keyword evidence="2" id="KW-1185">Reference proteome</keyword>
<organism evidence="1 2">
    <name type="scientific">Trichuris suis</name>
    <name type="common">pig whipworm</name>
    <dbReference type="NCBI Taxonomy" id="68888"/>
    <lineage>
        <taxon>Eukaryota</taxon>
        <taxon>Metazoa</taxon>
        <taxon>Ecdysozoa</taxon>
        <taxon>Nematoda</taxon>
        <taxon>Enoplea</taxon>
        <taxon>Dorylaimia</taxon>
        <taxon>Trichinellida</taxon>
        <taxon>Trichuridae</taxon>
        <taxon>Trichuris</taxon>
    </lineage>
</organism>
<gene>
    <name evidence="1" type="ORF">M513_00423</name>
</gene>